<dbReference type="InterPro" id="IPR005162">
    <property type="entry name" value="Retrotrans_gag_dom"/>
</dbReference>
<dbReference type="AlphaFoldDB" id="A0A2K3NZZ6"/>
<reference evidence="2 3" key="2">
    <citation type="journal article" date="2017" name="Front. Plant Sci.">
        <title>Gene Classification and Mining of Molecular Markers Useful in Red Clover (Trifolium pratense) Breeding.</title>
        <authorList>
            <person name="Istvanek J."/>
            <person name="Dluhosova J."/>
            <person name="Dluhos P."/>
            <person name="Patkova L."/>
            <person name="Nedelnik J."/>
            <person name="Repkova J."/>
        </authorList>
    </citation>
    <scope>NUCLEOTIDE SEQUENCE [LARGE SCALE GENOMIC DNA]</scope>
    <source>
        <strain evidence="3">cv. Tatra</strain>
        <tissue evidence="2">Young leaves</tissue>
    </source>
</reference>
<protein>
    <recommendedName>
        <fullName evidence="1">Retrotransposon gag domain-containing protein</fullName>
    </recommendedName>
</protein>
<gene>
    <name evidence="2" type="ORF">L195_g005138</name>
</gene>
<accession>A0A2K3NZZ6</accession>
<reference evidence="2 3" key="1">
    <citation type="journal article" date="2014" name="Am. J. Bot.">
        <title>Genome assembly and annotation for red clover (Trifolium pratense; Fabaceae).</title>
        <authorList>
            <person name="Istvanek J."/>
            <person name="Jaros M."/>
            <person name="Krenek A."/>
            <person name="Repkova J."/>
        </authorList>
    </citation>
    <scope>NUCLEOTIDE SEQUENCE [LARGE SCALE GENOMIC DNA]</scope>
    <source>
        <strain evidence="3">cv. Tatra</strain>
        <tissue evidence="2">Young leaves</tissue>
    </source>
</reference>
<comment type="caution">
    <text evidence="2">The sequence shown here is derived from an EMBL/GenBank/DDBJ whole genome shotgun (WGS) entry which is preliminary data.</text>
</comment>
<dbReference type="Pfam" id="PF03732">
    <property type="entry name" value="Retrotrans_gag"/>
    <property type="match status" value="1"/>
</dbReference>
<organism evidence="2 3">
    <name type="scientific">Trifolium pratense</name>
    <name type="common">Red clover</name>
    <dbReference type="NCBI Taxonomy" id="57577"/>
    <lineage>
        <taxon>Eukaryota</taxon>
        <taxon>Viridiplantae</taxon>
        <taxon>Streptophyta</taxon>
        <taxon>Embryophyta</taxon>
        <taxon>Tracheophyta</taxon>
        <taxon>Spermatophyta</taxon>
        <taxon>Magnoliopsida</taxon>
        <taxon>eudicotyledons</taxon>
        <taxon>Gunneridae</taxon>
        <taxon>Pentapetalae</taxon>
        <taxon>rosids</taxon>
        <taxon>fabids</taxon>
        <taxon>Fabales</taxon>
        <taxon>Fabaceae</taxon>
        <taxon>Papilionoideae</taxon>
        <taxon>50 kb inversion clade</taxon>
        <taxon>NPAAA clade</taxon>
        <taxon>Hologalegina</taxon>
        <taxon>IRL clade</taxon>
        <taxon>Trifolieae</taxon>
        <taxon>Trifolium</taxon>
    </lineage>
</organism>
<proteinExistence type="predicted"/>
<sequence length="168" mass="18973">MNWNFEAMSNPRLKEIVRASTIKKDLNLHSLYMPSEEQWSLMAKDGSGGSVCWPIGSSSSTCNRWVVCAVVWSLVLGVRVEESCFWTWKKGQMMSRNNPFQSWHAFTRALELEFGPSPYESPGQALFKLTQTTTVTAYYTAFTTLANSVQGLVGLCIFLQTVLLMLRL</sequence>
<dbReference type="Proteomes" id="UP000236291">
    <property type="component" value="Unassembled WGS sequence"/>
</dbReference>
<evidence type="ECO:0000259" key="1">
    <source>
        <dbReference type="Pfam" id="PF03732"/>
    </source>
</evidence>
<evidence type="ECO:0000313" key="3">
    <source>
        <dbReference type="Proteomes" id="UP000236291"/>
    </source>
</evidence>
<evidence type="ECO:0000313" key="2">
    <source>
        <dbReference type="EMBL" id="PNY08610.1"/>
    </source>
</evidence>
<name>A0A2K3NZZ6_TRIPR</name>
<feature type="domain" description="Retrotransposon gag" evidence="1">
    <location>
        <begin position="95"/>
        <end position="150"/>
    </location>
</feature>
<dbReference type="EMBL" id="ASHM01002621">
    <property type="protein sequence ID" value="PNY08610.1"/>
    <property type="molecule type" value="Genomic_DNA"/>
</dbReference>